<dbReference type="GO" id="GO:0032259">
    <property type="term" value="P:methylation"/>
    <property type="evidence" value="ECO:0007669"/>
    <property type="project" value="UniProtKB-KW"/>
</dbReference>
<protein>
    <submittedName>
        <fullName evidence="1">tRNA (5-methylaminomethyl-2-thiouridylate)-methyltransferase</fullName>
    </submittedName>
</protein>
<proteinExistence type="predicted"/>
<gene>
    <name evidence="1" type="ORF">CFE62_005185</name>
</gene>
<dbReference type="EMBL" id="NMOS02000014">
    <property type="protein sequence ID" value="RDH40143.1"/>
    <property type="molecule type" value="Genomic_DNA"/>
</dbReference>
<dbReference type="Gene3D" id="3.40.50.620">
    <property type="entry name" value="HUPs"/>
    <property type="match status" value="1"/>
</dbReference>
<dbReference type="SUPFAM" id="SSF52402">
    <property type="entry name" value="Adenine nucleotide alpha hydrolases-like"/>
    <property type="match status" value="1"/>
</dbReference>
<organism evidence="1 2">
    <name type="scientific">Candidatus Aquirickettsiella gammari</name>
    <dbReference type="NCBI Taxonomy" id="2016198"/>
    <lineage>
        <taxon>Bacteria</taxon>
        <taxon>Pseudomonadati</taxon>
        <taxon>Pseudomonadota</taxon>
        <taxon>Gammaproteobacteria</taxon>
        <taxon>Legionellales</taxon>
        <taxon>Coxiellaceae</taxon>
        <taxon>Candidatus Aquirickettsiella</taxon>
    </lineage>
</organism>
<dbReference type="Pfam" id="PF03054">
    <property type="entry name" value="tRNA_Me_trans"/>
    <property type="match status" value="1"/>
</dbReference>
<reference evidence="1 2" key="1">
    <citation type="journal article" date="2017" name="Int. J. Syst. Evol. Microbiol.">
        <title>Aquarickettsiella crustaci n. gen. n. sp. (Gammaproteobacteria: Legionellales: Coxiellaceae); a bacterial pathogen of the freshwater crustacean: Gammarus fossarum (Malacostraca: Amphipoda).</title>
        <authorList>
            <person name="Bojko J."/>
            <person name="Dunn A.M."/>
            <person name="Stebbing P.D."/>
            <person name="Van Aerle R."/>
            <person name="Bacela-Spychalska K."/>
            <person name="Bean T.P."/>
            <person name="Stentiford G.D."/>
        </authorList>
    </citation>
    <scope>NUCLEOTIDE SEQUENCE [LARGE SCALE GENOMIC DNA]</scope>
    <source>
        <strain evidence="1">RA15029</strain>
    </source>
</reference>
<evidence type="ECO:0000313" key="2">
    <source>
        <dbReference type="Proteomes" id="UP000226429"/>
    </source>
</evidence>
<comment type="caution">
    <text evidence="1">The sequence shown here is derived from an EMBL/GenBank/DDBJ whole genome shotgun (WGS) entry which is preliminary data.</text>
</comment>
<dbReference type="InterPro" id="IPR014729">
    <property type="entry name" value="Rossmann-like_a/b/a_fold"/>
</dbReference>
<dbReference type="AlphaFoldDB" id="A0A370CH54"/>
<dbReference type="PANTHER" id="PTHR11933">
    <property type="entry name" value="TRNA 5-METHYLAMINOMETHYL-2-THIOURIDYLATE -METHYLTRANSFERASE"/>
    <property type="match status" value="1"/>
</dbReference>
<evidence type="ECO:0000313" key="1">
    <source>
        <dbReference type="EMBL" id="RDH40143.1"/>
    </source>
</evidence>
<sequence length="250" mass="28796">MKKAIALISGGLDSMLAARTIQAQGIHVEGINFYTGFCIEAHTHAIRNREPTKLKRHNALWVAEQLGIKLHIIDIIQEYKSIVLNPKHGYGAHLNPCLDCKIFMVHKAKQWMDEHQFDFIITGEVIGQRPKSQLKRNMPLVALESKTEDILLRPLCAKLLAPTLAERKVWVDREKLHTFSGRSRNPQFDLAKQFNLKDYAQPARGCCFLTNAHYSKKLKDLWKHRGKRDYEFDDIVLLKVGRHKRTALNI</sequence>
<reference evidence="1 2" key="2">
    <citation type="journal article" date="2018" name="J. Invertebr. Pathol.">
        <title>'Candidatus Aquirickettsiella gammari' (Gammaproteobacteria: Legionellales: Coxiellaceae): A bacterial pathogen of the freshwater crustacean Gammarus fossarum (Malacostraca: Amphipoda).</title>
        <authorList>
            <person name="Bojko J."/>
            <person name="Dunn A.M."/>
            <person name="Stebbing P.D."/>
            <person name="van Aerle R."/>
            <person name="Bacela-Spychalska K."/>
            <person name="Bean T.P."/>
            <person name="Urrutia A."/>
            <person name="Stentiford G.D."/>
        </authorList>
    </citation>
    <scope>NUCLEOTIDE SEQUENCE [LARGE SCALE GENOMIC DNA]</scope>
    <source>
        <strain evidence="1">RA15029</strain>
    </source>
</reference>
<dbReference type="Proteomes" id="UP000226429">
    <property type="component" value="Unassembled WGS sequence"/>
</dbReference>
<keyword evidence="2" id="KW-1185">Reference proteome</keyword>
<dbReference type="PANTHER" id="PTHR11933:SF6">
    <property type="entry name" value="THIL AANH DOMAIN-CONTAINING PROTEIN"/>
    <property type="match status" value="1"/>
</dbReference>
<accession>A0A370CH54</accession>
<name>A0A370CH54_9COXI</name>
<dbReference type="GO" id="GO:0008168">
    <property type="term" value="F:methyltransferase activity"/>
    <property type="evidence" value="ECO:0007669"/>
    <property type="project" value="UniProtKB-KW"/>
</dbReference>